<evidence type="ECO:0000313" key="2">
    <source>
        <dbReference type="Proteomes" id="UP001148737"/>
    </source>
</evidence>
<keyword evidence="2" id="KW-1185">Reference proteome</keyword>
<organism evidence="1 2">
    <name type="scientific">Lecanicillium saksenae</name>
    <dbReference type="NCBI Taxonomy" id="468837"/>
    <lineage>
        <taxon>Eukaryota</taxon>
        <taxon>Fungi</taxon>
        <taxon>Dikarya</taxon>
        <taxon>Ascomycota</taxon>
        <taxon>Pezizomycotina</taxon>
        <taxon>Sordariomycetes</taxon>
        <taxon>Hypocreomycetidae</taxon>
        <taxon>Hypocreales</taxon>
        <taxon>Cordycipitaceae</taxon>
        <taxon>Lecanicillium</taxon>
    </lineage>
</organism>
<comment type="caution">
    <text evidence="1">The sequence shown here is derived from an EMBL/GenBank/DDBJ whole genome shotgun (WGS) entry which is preliminary data.</text>
</comment>
<name>A0ACC1QGS8_9HYPO</name>
<evidence type="ECO:0000313" key="1">
    <source>
        <dbReference type="EMBL" id="KAJ3474620.1"/>
    </source>
</evidence>
<dbReference type="EMBL" id="JANAKD010002137">
    <property type="protein sequence ID" value="KAJ3474620.1"/>
    <property type="molecule type" value="Genomic_DNA"/>
</dbReference>
<gene>
    <name evidence="1" type="ORF">NLG97_g9761</name>
</gene>
<proteinExistence type="predicted"/>
<reference evidence="1" key="1">
    <citation type="submission" date="2022-07" db="EMBL/GenBank/DDBJ databases">
        <title>Genome Sequence of Lecanicillium saksenae.</title>
        <authorList>
            <person name="Buettner E."/>
        </authorList>
    </citation>
    <scope>NUCLEOTIDE SEQUENCE</scope>
    <source>
        <strain evidence="1">VT-O1</strain>
    </source>
</reference>
<sequence>MREDQHEATVPPLTAAERSQYFSARCKAEDDEFGALCSRINVEALKSRASALRNGIECSIEPIQHDLERRSNMGGMNYHIQIRFEDGGVWFARIRRLKATSPPPVVRDYILKSEVATLMFLETTAVPAPKVYDYALEQSDNPVGVGYILMAKLPGKPLDWPAATPDQRRKVMDQLADLQIEIFKYPLPVLGSMNTPGSAEIGGSAHEMLLSVMGDQLQSCSPFHLAEAHRTHILQLTLHRILKEEMYTQRCVDAYLIHRFLLDLVPKLTPAHQNTDGNFYLKHGDDKGDHILVDENFNITGVIDWEWAHTAAPADAFNSPIGLLPVADFYVGKGVVGEDEAVFAQILEAKGYGSLARHVLGGRLQHLFTFCCGFHLSDWDGFLGLFQGLRDASGVDAGTGWEEWKEAALNRYKDDGGLQELLIRCGRSGNGP</sequence>
<protein>
    <submittedName>
        <fullName evidence="1">Uncharacterized protein</fullName>
    </submittedName>
</protein>
<dbReference type="Proteomes" id="UP001148737">
    <property type="component" value="Unassembled WGS sequence"/>
</dbReference>
<accession>A0ACC1QGS8</accession>